<comment type="subcellular location">
    <subcellularLocation>
        <location evidence="1">Cell membrane</location>
        <topology evidence="1">Single-pass membrane protein</topology>
    </subcellularLocation>
</comment>
<evidence type="ECO:0000256" key="5">
    <source>
        <dbReference type="ARBA" id="ARBA00023136"/>
    </source>
</evidence>
<sequence>MEKKLYRSTENKVIAGVCGGVAEYLDLDVTLVRILWVLISFAIGAGIIAYIICAIIIPERGKVQEVTNTEIVKKDNNTSSTEHSDRNKVLIGIILVLAGSIILIEKTFYWFDFDKLWPIFLILGGLYIIYNQRGKK</sequence>
<dbReference type="GO" id="GO:0005886">
    <property type="term" value="C:plasma membrane"/>
    <property type="evidence" value="ECO:0007669"/>
    <property type="project" value="UniProtKB-SubCell"/>
</dbReference>
<feature type="transmembrane region" description="Helical" evidence="6">
    <location>
        <begin position="89"/>
        <end position="109"/>
    </location>
</feature>
<evidence type="ECO:0000313" key="9">
    <source>
        <dbReference type="EMBL" id="RKD29150.1"/>
    </source>
</evidence>
<evidence type="ECO:0000256" key="1">
    <source>
        <dbReference type="ARBA" id="ARBA00004162"/>
    </source>
</evidence>
<dbReference type="InterPro" id="IPR054331">
    <property type="entry name" value="LiaF_TM"/>
</dbReference>
<dbReference type="Pfam" id="PF04024">
    <property type="entry name" value="PspC"/>
    <property type="match status" value="1"/>
</dbReference>
<dbReference type="InterPro" id="IPR052027">
    <property type="entry name" value="PspC"/>
</dbReference>
<evidence type="ECO:0008006" key="11">
    <source>
        <dbReference type="Google" id="ProtNLM"/>
    </source>
</evidence>
<name>A0A419SVA5_9FIRM</name>
<feature type="domain" description="Phage shock protein PspC N-terminal" evidence="7">
    <location>
        <begin position="3"/>
        <end position="59"/>
    </location>
</feature>
<evidence type="ECO:0000256" key="4">
    <source>
        <dbReference type="ARBA" id="ARBA00022989"/>
    </source>
</evidence>
<keyword evidence="4 6" id="KW-1133">Transmembrane helix</keyword>
<reference evidence="9 10" key="1">
    <citation type="submission" date="2016-08" db="EMBL/GenBank/DDBJ databases">
        <title>Novel Firmicutes and Novel Genomes.</title>
        <authorList>
            <person name="Poppleton D.I."/>
            <person name="Gribaldo S."/>
        </authorList>
    </citation>
    <scope>NUCLEOTIDE SEQUENCE [LARGE SCALE GENOMIC DNA]</scope>
    <source>
        <strain evidence="9 10">CTT3</strain>
    </source>
</reference>
<organism evidence="9 10">
    <name type="scientific">Thermohalobacter berrensis</name>
    <dbReference type="NCBI Taxonomy" id="99594"/>
    <lineage>
        <taxon>Bacteria</taxon>
        <taxon>Bacillati</taxon>
        <taxon>Bacillota</taxon>
        <taxon>Tissierellia</taxon>
        <taxon>Tissierellales</taxon>
        <taxon>Thermohalobacteraceae</taxon>
        <taxon>Thermohalobacter</taxon>
    </lineage>
</organism>
<comment type="caution">
    <text evidence="9">The sequence shown here is derived from an EMBL/GenBank/DDBJ whole genome shotgun (WGS) entry which is preliminary data.</text>
</comment>
<accession>A0A419SVA5</accession>
<dbReference type="AlphaFoldDB" id="A0A419SVA5"/>
<keyword evidence="5 6" id="KW-0472">Membrane</keyword>
<dbReference type="Pfam" id="PF22570">
    <property type="entry name" value="LiaF-TM"/>
    <property type="match status" value="1"/>
</dbReference>
<evidence type="ECO:0000256" key="6">
    <source>
        <dbReference type="SAM" id="Phobius"/>
    </source>
</evidence>
<keyword evidence="2" id="KW-1003">Cell membrane</keyword>
<gene>
    <name evidence="9" type="ORF">BET03_06285</name>
</gene>
<evidence type="ECO:0000259" key="7">
    <source>
        <dbReference type="Pfam" id="PF04024"/>
    </source>
</evidence>
<feature type="transmembrane region" description="Helical" evidence="6">
    <location>
        <begin position="115"/>
        <end position="130"/>
    </location>
</feature>
<keyword evidence="3 6" id="KW-0812">Transmembrane</keyword>
<proteinExistence type="predicted"/>
<keyword evidence="10" id="KW-1185">Reference proteome</keyword>
<evidence type="ECO:0000256" key="2">
    <source>
        <dbReference type="ARBA" id="ARBA00022475"/>
    </source>
</evidence>
<feature type="domain" description="LiaF transmembrane" evidence="8">
    <location>
        <begin position="90"/>
        <end position="135"/>
    </location>
</feature>
<evidence type="ECO:0000313" key="10">
    <source>
        <dbReference type="Proteomes" id="UP000284177"/>
    </source>
</evidence>
<dbReference type="EMBL" id="MCIB01000038">
    <property type="protein sequence ID" value="RKD29150.1"/>
    <property type="molecule type" value="Genomic_DNA"/>
</dbReference>
<evidence type="ECO:0000259" key="8">
    <source>
        <dbReference type="Pfam" id="PF22570"/>
    </source>
</evidence>
<evidence type="ECO:0000256" key="3">
    <source>
        <dbReference type="ARBA" id="ARBA00022692"/>
    </source>
</evidence>
<dbReference type="RefSeq" id="WP_120170612.1">
    <property type="nucleotide sequence ID" value="NZ_MCIB01000038.1"/>
</dbReference>
<feature type="transmembrane region" description="Helical" evidence="6">
    <location>
        <begin position="34"/>
        <end position="57"/>
    </location>
</feature>
<dbReference type="PANTHER" id="PTHR33885:SF3">
    <property type="entry name" value="PHAGE SHOCK PROTEIN C"/>
    <property type="match status" value="1"/>
</dbReference>
<dbReference type="PANTHER" id="PTHR33885">
    <property type="entry name" value="PHAGE SHOCK PROTEIN C"/>
    <property type="match status" value="1"/>
</dbReference>
<dbReference type="Proteomes" id="UP000284177">
    <property type="component" value="Unassembled WGS sequence"/>
</dbReference>
<protein>
    <recommendedName>
        <fullName evidence="11">Phage shock protein PspC N-terminal domain-containing protein</fullName>
    </recommendedName>
</protein>
<dbReference type="OrthoDB" id="9815286at2"/>
<dbReference type="InterPro" id="IPR007168">
    <property type="entry name" value="Phageshock_PspC_N"/>
</dbReference>